<dbReference type="PANTHER" id="PTHR12993:SF28">
    <property type="entry name" value="LMBE FAMILY PROTEIN"/>
    <property type="match status" value="1"/>
</dbReference>
<organism evidence="2 3">
    <name type="scientific">Kytococcus schroeteri</name>
    <dbReference type="NCBI Taxonomy" id="138300"/>
    <lineage>
        <taxon>Bacteria</taxon>
        <taxon>Bacillati</taxon>
        <taxon>Actinomycetota</taxon>
        <taxon>Actinomycetes</taxon>
        <taxon>Micrococcales</taxon>
        <taxon>Kytococcaceae</taxon>
        <taxon>Kytococcus</taxon>
    </lineage>
</organism>
<dbReference type="OrthoDB" id="3514174at2"/>
<dbReference type="InterPro" id="IPR024078">
    <property type="entry name" value="LmbE-like_dom_sf"/>
</dbReference>
<dbReference type="Gene3D" id="3.40.50.10320">
    <property type="entry name" value="LmbE-like"/>
    <property type="match status" value="1"/>
</dbReference>
<evidence type="ECO:0000256" key="1">
    <source>
        <dbReference type="ARBA" id="ARBA00022833"/>
    </source>
</evidence>
<gene>
    <name evidence="2" type="ORF">CYJ76_00565</name>
</gene>
<dbReference type="InterPro" id="IPR003737">
    <property type="entry name" value="GlcNAc_PI_deacetylase-related"/>
</dbReference>
<evidence type="ECO:0000313" key="3">
    <source>
        <dbReference type="Proteomes" id="UP000234206"/>
    </source>
</evidence>
<dbReference type="SUPFAM" id="SSF102588">
    <property type="entry name" value="LmbE-like"/>
    <property type="match status" value="1"/>
</dbReference>
<dbReference type="Proteomes" id="UP000234206">
    <property type="component" value="Unassembled WGS sequence"/>
</dbReference>
<dbReference type="AlphaFoldDB" id="A0A2I1PE39"/>
<dbReference type="EMBL" id="PKIZ01000001">
    <property type="protein sequence ID" value="PKZ42889.1"/>
    <property type="molecule type" value="Genomic_DNA"/>
</dbReference>
<comment type="caution">
    <text evidence="2">The sequence shown here is derived from an EMBL/GenBank/DDBJ whole genome shotgun (WGS) entry which is preliminary data.</text>
</comment>
<dbReference type="PANTHER" id="PTHR12993">
    <property type="entry name" value="N-ACETYLGLUCOSAMINYL-PHOSPHATIDYLINOSITOL DE-N-ACETYLASE-RELATED"/>
    <property type="match status" value="1"/>
</dbReference>
<dbReference type="Pfam" id="PF02585">
    <property type="entry name" value="PIG-L"/>
    <property type="match status" value="1"/>
</dbReference>
<protein>
    <submittedName>
        <fullName evidence="2">PIG-L family deacetylase</fullName>
    </submittedName>
</protein>
<dbReference type="GO" id="GO:0016137">
    <property type="term" value="P:glycoside metabolic process"/>
    <property type="evidence" value="ECO:0007669"/>
    <property type="project" value="UniProtKB-ARBA"/>
</dbReference>
<evidence type="ECO:0000313" key="2">
    <source>
        <dbReference type="EMBL" id="PKZ42889.1"/>
    </source>
</evidence>
<keyword evidence="3" id="KW-1185">Reference proteome</keyword>
<dbReference type="RefSeq" id="WP_070705264.1">
    <property type="nucleotide sequence ID" value="NZ_PKIZ01000001.1"/>
</dbReference>
<reference evidence="2 3" key="1">
    <citation type="submission" date="2017-12" db="EMBL/GenBank/DDBJ databases">
        <title>Phylogenetic diversity of female urinary microbiome.</title>
        <authorList>
            <person name="Thomas-White K."/>
            <person name="Wolfe A.J."/>
        </authorList>
    </citation>
    <scope>NUCLEOTIDE SEQUENCE [LARGE SCALE GENOMIC DNA]</scope>
    <source>
        <strain evidence="2 3">UMB1298</strain>
    </source>
</reference>
<accession>A0A2I1PE39</accession>
<name>A0A2I1PE39_9MICO</name>
<sequence length="240" mass="26015">MSGLQPFAPDGLERALCVVAHPDDMEYGASAAVSHWTSRGVDVSYLLLTHGEAGMPQEPNTVRRIRSEEQRSACRQVGVGDLRILDHPDGVLEPTLALRRDIARVIRQVRPQLVMTTTWADVAPWGLNQADHRVAGLTAVDAVAAAGNRWIFPELVDEEGLDPWSTRWVVVTGAAEPDHVIALEPQDAERAVASLQQHAAYLEALPDHPDPAEFIPAMLRGGGEGTDHGLGLPVRVFDLG</sequence>
<keyword evidence="1" id="KW-0862">Zinc</keyword>
<proteinExistence type="predicted"/>
<dbReference type="GO" id="GO:0016811">
    <property type="term" value="F:hydrolase activity, acting on carbon-nitrogen (but not peptide) bonds, in linear amides"/>
    <property type="evidence" value="ECO:0007669"/>
    <property type="project" value="TreeGrafter"/>
</dbReference>